<dbReference type="PANTHER" id="PTHR30408">
    <property type="entry name" value="TYPE-1 RESTRICTION ENZYME ECOKI SPECIFICITY PROTEIN"/>
    <property type="match status" value="1"/>
</dbReference>
<gene>
    <name evidence="5" type="ORF">CSP5_1438</name>
</gene>
<protein>
    <submittedName>
        <fullName evidence="5">Type I restriction-modification system subunit S</fullName>
    </submittedName>
</protein>
<dbReference type="SUPFAM" id="SSF116734">
    <property type="entry name" value="DNA methylase specificity domain"/>
    <property type="match status" value="2"/>
</dbReference>
<accession>A0A1N5VN14</accession>
<dbReference type="GO" id="GO:0003677">
    <property type="term" value="F:DNA binding"/>
    <property type="evidence" value="ECO:0007669"/>
    <property type="project" value="UniProtKB-KW"/>
</dbReference>
<evidence type="ECO:0000256" key="3">
    <source>
        <dbReference type="ARBA" id="ARBA00023125"/>
    </source>
</evidence>
<evidence type="ECO:0000259" key="4">
    <source>
        <dbReference type="Pfam" id="PF01420"/>
    </source>
</evidence>
<proteinExistence type="inferred from homology"/>
<dbReference type="CDD" id="cd17254">
    <property type="entry name" value="RMtype1_S_FclI-TRD1-CR1_like"/>
    <property type="match status" value="1"/>
</dbReference>
<dbReference type="Gene3D" id="3.90.220.20">
    <property type="entry name" value="DNA methylase specificity domains"/>
    <property type="match status" value="2"/>
</dbReference>
<dbReference type="GO" id="GO:0009307">
    <property type="term" value="P:DNA restriction-modification system"/>
    <property type="evidence" value="ECO:0007669"/>
    <property type="project" value="UniProtKB-KW"/>
</dbReference>
<dbReference type="AlphaFoldDB" id="A0A1N5VN14"/>
<keyword evidence="3" id="KW-0238">DNA-binding</keyword>
<evidence type="ECO:0000313" key="5">
    <source>
        <dbReference type="EMBL" id="SIM74149.1"/>
    </source>
</evidence>
<dbReference type="InterPro" id="IPR000055">
    <property type="entry name" value="Restrct_endonuc_typeI_TRD"/>
</dbReference>
<feature type="domain" description="Type I restriction modification DNA specificity" evidence="4">
    <location>
        <begin position="8"/>
        <end position="169"/>
    </location>
</feature>
<dbReference type="Proteomes" id="UP000195607">
    <property type="component" value="Chromosome I"/>
</dbReference>
<organism evidence="5 6">
    <name type="scientific">Cuniculiplasma divulgatum</name>
    <dbReference type="NCBI Taxonomy" id="1673428"/>
    <lineage>
        <taxon>Archaea</taxon>
        <taxon>Methanobacteriati</taxon>
        <taxon>Thermoplasmatota</taxon>
        <taxon>Thermoplasmata</taxon>
        <taxon>Thermoplasmatales</taxon>
        <taxon>Cuniculiplasmataceae</taxon>
        <taxon>Cuniculiplasma</taxon>
    </lineage>
</organism>
<reference evidence="5 6" key="1">
    <citation type="submission" date="2016-04" db="EMBL/GenBank/DDBJ databases">
        <authorList>
            <person name="Evans L.H."/>
            <person name="Alamgir A."/>
            <person name="Owens N."/>
            <person name="Weber N.D."/>
            <person name="Virtaneva K."/>
            <person name="Barbian K."/>
            <person name="Babar A."/>
            <person name="Rosenke K."/>
        </authorList>
    </citation>
    <scope>NUCLEOTIDE SEQUENCE [LARGE SCALE GENOMIC DNA]</scope>
    <source>
        <strain evidence="6">S5(T) (JCM 30642 \VKM B-2941)</strain>
    </source>
</reference>
<comment type="similarity">
    <text evidence="1">Belongs to the type-I restriction system S methylase family.</text>
</comment>
<dbReference type="Pfam" id="PF01420">
    <property type="entry name" value="Methylase_S"/>
    <property type="match status" value="2"/>
</dbReference>
<keyword evidence="2" id="KW-0680">Restriction system</keyword>
<dbReference type="REBASE" id="176594">
    <property type="entry name" value="S.Cdi30642ORF1437P"/>
</dbReference>
<evidence type="ECO:0000313" key="6">
    <source>
        <dbReference type="Proteomes" id="UP000195607"/>
    </source>
</evidence>
<name>A0A1N5VN14_9ARCH</name>
<evidence type="ECO:0000256" key="2">
    <source>
        <dbReference type="ARBA" id="ARBA00022747"/>
    </source>
</evidence>
<dbReference type="InterPro" id="IPR052021">
    <property type="entry name" value="Type-I_RS_S_subunit"/>
</dbReference>
<feature type="domain" description="Type I restriction modification DNA specificity" evidence="4">
    <location>
        <begin position="204"/>
        <end position="383"/>
    </location>
</feature>
<sequence length="402" mass="46346">MTEIGEIPEEWEAKPLSKVATYINGMAFKPSEWRNSGIPIVRIENLNSINASFNYYQGKFDSRYLLGNGEILLSWSASLGVYIWNRGKALLNQHIFKVIPVENVSKQFLFWVLHKAVENLSQTTHGSTMKHFKKGQLEKTLIWLPPLPEQQKIAEILATADDEIQKVDEQITLTEQFKKGLMQRLLTRGIGHTRFKTTEIGEIPEEWDVKKIRELRQNIYYGITAKATKENTNLRMLRTTDIKNFKFDLNNLPFCQITEKRSDLSKYFLKRNDIIIARAGTVGVSILVEENLNNVLFGSYLIKIIFKQETIDMPFIHYYFQSQLYWNNISNAQGSTIKNINLPFLNSLEIPLPPIPEQQKIAEILSTVDNKLELLGTKRDKLNVLKKGLMNDLLTGKVRVKV</sequence>
<dbReference type="EMBL" id="LT671858">
    <property type="protein sequence ID" value="SIM74149.1"/>
    <property type="molecule type" value="Genomic_DNA"/>
</dbReference>
<dbReference type="CDD" id="cd17521">
    <property type="entry name" value="RMtype1_S_Sau13435ORF2165P_TRD2-CR2_like"/>
    <property type="match status" value="1"/>
</dbReference>
<dbReference type="PANTHER" id="PTHR30408:SF12">
    <property type="entry name" value="TYPE I RESTRICTION ENZYME MJAVIII SPECIFICITY SUBUNIT"/>
    <property type="match status" value="1"/>
</dbReference>
<dbReference type="Gene3D" id="1.10.287.1120">
    <property type="entry name" value="Bipartite methylase S protein"/>
    <property type="match status" value="1"/>
</dbReference>
<evidence type="ECO:0000256" key="1">
    <source>
        <dbReference type="ARBA" id="ARBA00010923"/>
    </source>
</evidence>
<dbReference type="InterPro" id="IPR044946">
    <property type="entry name" value="Restrct_endonuc_typeI_TRD_sf"/>
</dbReference>